<sequence>MKKNRRNDVKQISSLILFSLVFMLFYSSCNFQEEQDGILTSSNNADKTILDVAKAKLLSMGFDTLDIVDVGKYYQVENDVLVDKDALNHHLSTRQFTSNFYVPDSSVIRIAIDDKAISQTSGWTEALKEVTDIYHEYAGLDFVYVDSSPDILLTKKYLPYANVCAQGVFPSSSDKPGNFVYINSGFYKDIDSYLSHSQKVFLLMHELGHNLGLRHSDCKKNGEDTKYGMNLVPGTPESDENSYMNSSTCGKSWNEIRYYDKITLATLWPYSFKIRFVDGDDFSELVVRQQRKYYLSRESIPQKEGYVFQGWHHVLNQYTPYSYDRPITGNKTFYAKWRPKHDLVTVNGYSGEGIKMISFMLGTTTPITLTSKVNHALNTWAELRAADGTYTAIVEGDEEYGYKVIKKIDMRDKEMWTSEGTMNVSRSETFLLEEGSYYLVSSITTRYGDQNNTAMGRHGSVESKIEYY</sequence>
<dbReference type="EMBL" id="QRKB01000014">
    <property type="protein sequence ID" value="RHH83181.1"/>
    <property type="molecule type" value="Genomic_DNA"/>
</dbReference>
<comment type="caution">
    <text evidence="2">The sequence shown here is derived from an EMBL/GenBank/DDBJ whole genome shotgun (WGS) entry which is preliminary data.</text>
</comment>
<name>A0A3R6EHC3_9BACT</name>
<dbReference type="Proteomes" id="UP000284548">
    <property type="component" value="Unassembled WGS sequence"/>
</dbReference>
<comment type="subcellular location">
    <subcellularLocation>
        <location evidence="1">Cell envelope</location>
    </subcellularLocation>
</comment>
<dbReference type="InterPro" id="IPR042229">
    <property type="entry name" value="Listeria/Bacterioides_rpt_sf"/>
</dbReference>
<dbReference type="GO" id="GO:0030313">
    <property type="term" value="C:cell envelope"/>
    <property type="evidence" value="ECO:0007669"/>
    <property type="project" value="UniProtKB-SubCell"/>
</dbReference>
<accession>A0A3R6EHC3</accession>
<reference evidence="2 3" key="1">
    <citation type="submission" date="2018-08" db="EMBL/GenBank/DDBJ databases">
        <title>A genome reference for cultivated species of the human gut microbiota.</title>
        <authorList>
            <person name="Zou Y."/>
            <person name="Xue W."/>
            <person name="Luo G."/>
        </authorList>
    </citation>
    <scope>NUCLEOTIDE SEQUENCE [LARGE SCALE GENOMIC DNA]</scope>
    <source>
        <strain evidence="2 3">AM16-54</strain>
    </source>
</reference>
<protein>
    <recommendedName>
        <fullName evidence="4">Dual-action HEIGH metallo-peptidase</fullName>
    </recommendedName>
</protein>
<dbReference type="Gene3D" id="2.60.40.4270">
    <property type="entry name" value="Listeria-Bacteroides repeat domain"/>
    <property type="match status" value="1"/>
</dbReference>
<proteinExistence type="predicted"/>
<evidence type="ECO:0000256" key="1">
    <source>
        <dbReference type="ARBA" id="ARBA00004196"/>
    </source>
</evidence>
<dbReference type="GO" id="GO:0008237">
    <property type="term" value="F:metallopeptidase activity"/>
    <property type="evidence" value="ECO:0007669"/>
    <property type="project" value="InterPro"/>
</dbReference>
<dbReference type="RefSeq" id="WP_118254625.1">
    <property type="nucleotide sequence ID" value="NZ_QRKB01000014.1"/>
</dbReference>
<organism evidence="2 3">
    <name type="scientific">Segatella copri</name>
    <dbReference type="NCBI Taxonomy" id="165179"/>
    <lineage>
        <taxon>Bacteria</taxon>
        <taxon>Pseudomonadati</taxon>
        <taxon>Bacteroidota</taxon>
        <taxon>Bacteroidia</taxon>
        <taxon>Bacteroidales</taxon>
        <taxon>Prevotellaceae</taxon>
        <taxon>Segatella</taxon>
    </lineage>
</organism>
<evidence type="ECO:0000313" key="3">
    <source>
        <dbReference type="Proteomes" id="UP000284548"/>
    </source>
</evidence>
<dbReference type="NCBIfam" id="TIGR02543">
    <property type="entry name" value="List_Bact_rpt"/>
    <property type="match status" value="1"/>
</dbReference>
<dbReference type="InterPro" id="IPR024653">
    <property type="entry name" value="Peptidase_M10/M27/M57"/>
</dbReference>
<dbReference type="AlphaFoldDB" id="A0A3R6EHC3"/>
<dbReference type="InterPro" id="IPR024079">
    <property type="entry name" value="MetalloPept_cat_dom_sf"/>
</dbReference>
<dbReference type="Pfam" id="PF12388">
    <property type="entry name" value="Peptidase_M57"/>
    <property type="match status" value="1"/>
</dbReference>
<evidence type="ECO:0000313" key="2">
    <source>
        <dbReference type="EMBL" id="RHH83181.1"/>
    </source>
</evidence>
<dbReference type="SUPFAM" id="SSF55486">
    <property type="entry name" value="Metalloproteases ('zincins'), catalytic domain"/>
    <property type="match status" value="1"/>
</dbReference>
<evidence type="ECO:0008006" key="4">
    <source>
        <dbReference type="Google" id="ProtNLM"/>
    </source>
</evidence>
<dbReference type="InterPro" id="IPR013378">
    <property type="entry name" value="InlB-like_B-rpt"/>
</dbReference>
<gene>
    <name evidence="2" type="ORF">DW192_07045</name>
</gene>
<dbReference type="Gene3D" id="3.40.390.10">
    <property type="entry name" value="Collagenase (Catalytic Domain)"/>
    <property type="match status" value="1"/>
</dbReference>